<dbReference type="InterPro" id="IPR013022">
    <property type="entry name" value="Xyl_isomerase-like_TIM-brl"/>
</dbReference>
<dbReference type="Pfam" id="PF01261">
    <property type="entry name" value="AP_endonuc_2"/>
    <property type="match status" value="1"/>
</dbReference>
<organism evidence="2 3">
    <name type="scientific">Variovorax guangxiensis</name>
    <dbReference type="NCBI Taxonomy" id="1775474"/>
    <lineage>
        <taxon>Bacteria</taxon>
        <taxon>Pseudomonadati</taxon>
        <taxon>Pseudomonadota</taxon>
        <taxon>Betaproteobacteria</taxon>
        <taxon>Burkholderiales</taxon>
        <taxon>Comamonadaceae</taxon>
        <taxon>Variovorax</taxon>
    </lineage>
</organism>
<evidence type="ECO:0000259" key="1">
    <source>
        <dbReference type="Pfam" id="PF01261"/>
    </source>
</evidence>
<name>A0A502DFK9_9BURK</name>
<dbReference type="PANTHER" id="PTHR12110">
    <property type="entry name" value="HYDROXYPYRUVATE ISOMERASE"/>
    <property type="match status" value="1"/>
</dbReference>
<dbReference type="AlphaFoldDB" id="A0A502DFK9"/>
<dbReference type="SUPFAM" id="SSF51658">
    <property type="entry name" value="Xylose isomerase-like"/>
    <property type="match status" value="1"/>
</dbReference>
<gene>
    <name evidence="2" type="ORF">EAH82_20750</name>
</gene>
<comment type="caution">
    <text evidence="2">The sequence shown here is derived from an EMBL/GenBank/DDBJ whole genome shotgun (WGS) entry which is preliminary data.</text>
</comment>
<sequence length="282" mass="30415">MRTSIHAAVWGADWSPQGITPALAGAASLGYDHVVVPLRRFDDIQPAALARAFAQERLSPLNTCGLSADKDIGDADAQVRARGIAHLQHAVALARDMGSSQIGGVLYGPIHKAAGPLPETAFRRAAESMHAVASHAAQAGVRIALEVVNRYETPLLYNTRRGLEFLTAVAHPNVFLHLDTFHMSIDESAPFDMIEAALPHLAYLELDQSHRGDAFEGSLDLAAWARRAADLGYDGIVGVEAFSRQLLAPDHADALAVWEDRFTHGQTVASNFMQVIRSGFAR</sequence>
<evidence type="ECO:0000313" key="3">
    <source>
        <dbReference type="Proteomes" id="UP000319212"/>
    </source>
</evidence>
<protein>
    <submittedName>
        <fullName evidence="2">Sugar phosphate isomerase/epimerase</fullName>
    </submittedName>
</protein>
<feature type="domain" description="Xylose isomerase-like TIM barrel" evidence="1">
    <location>
        <begin position="26"/>
        <end position="252"/>
    </location>
</feature>
<dbReference type="InterPro" id="IPR050312">
    <property type="entry name" value="IolE/XylAMocC-like"/>
</dbReference>
<dbReference type="Proteomes" id="UP000319212">
    <property type="component" value="Unassembled WGS sequence"/>
</dbReference>
<dbReference type="PANTHER" id="PTHR12110:SF41">
    <property type="entry name" value="INOSOSE DEHYDRATASE"/>
    <property type="match status" value="1"/>
</dbReference>
<reference evidence="2 3" key="1">
    <citation type="journal article" date="2019" name="Environ. Microbiol.">
        <title>Species interactions and distinct microbial communities in high Arctic permafrost affected cryosols are associated with the CH4 and CO2 gas fluxes.</title>
        <authorList>
            <person name="Altshuler I."/>
            <person name="Hamel J."/>
            <person name="Turney S."/>
            <person name="Magnuson E."/>
            <person name="Levesque R."/>
            <person name="Greer C."/>
            <person name="Whyte L.G."/>
        </authorList>
    </citation>
    <scope>NUCLEOTIDE SEQUENCE [LARGE SCALE GENOMIC DNA]</scope>
    <source>
        <strain evidence="2 3">S06.C</strain>
    </source>
</reference>
<proteinExistence type="predicted"/>
<dbReference type="GO" id="GO:0016853">
    <property type="term" value="F:isomerase activity"/>
    <property type="evidence" value="ECO:0007669"/>
    <property type="project" value="UniProtKB-KW"/>
</dbReference>
<dbReference type="InterPro" id="IPR036237">
    <property type="entry name" value="Xyl_isomerase-like_sf"/>
</dbReference>
<dbReference type="EMBL" id="RCZI01000010">
    <property type="protein sequence ID" value="TPG23492.1"/>
    <property type="molecule type" value="Genomic_DNA"/>
</dbReference>
<dbReference type="OrthoDB" id="9780241at2"/>
<evidence type="ECO:0000313" key="2">
    <source>
        <dbReference type="EMBL" id="TPG23492.1"/>
    </source>
</evidence>
<dbReference type="Gene3D" id="3.20.20.150">
    <property type="entry name" value="Divalent-metal-dependent TIM barrel enzymes"/>
    <property type="match status" value="1"/>
</dbReference>
<accession>A0A502DFK9</accession>
<keyword evidence="2" id="KW-0413">Isomerase</keyword>
<dbReference type="RefSeq" id="WP_140839658.1">
    <property type="nucleotide sequence ID" value="NZ_RCZI01000010.1"/>
</dbReference>